<dbReference type="EMBL" id="CADCXU010021529">
    <property type="protein sequence ID" value="CAB0009125.1"/>
    <property type="molecule type" value="Genomic_DNA"/>
</dbReference>
<sequence>MVSDMRAHPTQLWNARICRFINIHSDDSDGSASNGASSVVGARISSEARISKNTLSANTSIVLEDSIVSQALRVLPWCLLPARRSKTRYPSKLDPQLVHMDRGRGPWSLRYPLKDLHSPAWIALCENLPHPTPEALGARSTQRRIPRRTLEGYKD</sequence>
<dbReference type="AlphaFoldDB" id="A0A6H5GZA0"/>
<accession>A0A6H5GZA0</accession>
<gene>
    <name evidence="2" type="ORF">NTEN_LOCUS14299</name>
</gene>
<organism evidence="2 3">
    <name type="scientific">Nesidiocoris tenuis</name>
    <dbReference type="NCBI Taxonomy" id="355587"/>
    <lineage>
        <taxon>Eukaryota</taxon>
        <taxon>Metazoa</taxon>
        <taxon>Ecdysozoa</taxon>
        <taxon>Arthropoda</taxon>
        <taxon>Hexapoda</taxon>
        <taxon>Insecta</taxon>
        <taxon>Pterygota</taxon>
        <taxon>Neoptera</taxon>
        <taxon>Paraneoptera</taxon>
        <taxon>Hemiptera</taxon>
        <taxon>Heteroptera</taxon>
        <taxon>Panheteroptera</taxon>
        <taxon>Cimicomorpha</taxon>
        <taxon>Miridae</taxon>
        <taxon>Dicyphina</taxon>
        <taxon>Nesidiocoris</taxon>
    </lineage>
</organism>
<feature type="region of interest" description="Disordered" evidence="1">
    <location>
        <begin position="132"/>
        <end position="155"/>
    </location>
</feature>
<name>A0A6H5GZA0_9HEMI</name>
<evidence type="ECO:0000313" key="2">
    <source>
        <dbReference type="EMBL" id="CAB0009125.1"/>
    </source>
</evidence>
<dbReference type="Proteomes" id="UP000479000">
    <property type="component" value="Unassembled WGS sequence"/>
</dbReference>
<proteinExistence type="predicted"/>
<evidence type="ECO:0000256" key="1">
    <source>
        <dbReference type="SAM" id="MobiDB-lite"/>
    </source>
</evidence>
<reference evidence="2 3" key="1">
    <citation type="submission" date="2020-02" db="EMBL/GenBank/DDBJ databases">
        <authorList>
            <person name="Ferguson B K."/>
        </authorList>
    </citation>
    <scope>NUCLEOTIDE SEQUENCE [LARGE SCALE GENOMIC DNA]</scope>
</reference>
<protein>
    <submittedName>
        <fullName evidence="2">Uncharacterized protein</fullName>
    </submittedName>
</protein>
<evidence type="ECO:0000313" key="3">
    <source>
        <dbReference type="Proteomes" id="UP000479000"/>
    </source>
</evidence>
<keyword evidence="3" id="KW-1185">Reference proteome</keyword>